<dbReference type="Proteomes" id="UP000195772">
    <property type="component" value="Unassembled WGS sequence"/>
</dbReference>
<dbReference type="RefSeq" id="WP_087403129.1">
    <property type="nucleotide sequence ID" value="NZ_JAHOOA010000002.1"/>
</dbReference>
<dbReference type="OrthoDB" id="9814002at2"/>
<proteinExistence type="predicted"/>
<sequence>MKRLAMLLSALLCLQTAASGAEPWFRYFSDGRAVIKRGSLYGFADRNGTEAIPCRYTKAYPFNDGIAMVRQGYEVFTIDTLKKSPRWTPGTANGVPVDVRYETSFKFQYR</sequence>
<reference evidence="3" key="2">
    <citation type="journal article" date="2018" name="BMC Genomics">
        <title>Whole genome sequencing and function prediction of 133 gut anaerobes isolated from chicken caecum in pure cultures.</title>
        <authorList>
            <person name="Medvecky M."/>
            <person name="Cejkova D."/>
            <person name="Polansky O."/>
            <person name="Karasova D."/>
            <person name="Kubasova T."/>
            <person name="Cizek A."/>
            <person name="Rychlik I."/>
        </authorList>
    </citation>
    <scope>NUCLEOTIDE SEQUENCE</scope>
    <source>
        <strain evidence="3">An90</strain>
    </source>
</reference>
<organism evidence="3 4">
    <name type="scientific">Alistipes onderdonkii</name>
    <dbReference type="NCBI Taxonomy" id="328813"/>
    <lineage>
        <taxon>Bacteria</taxon>
        <taxon>Pseudomonadati</taxon>
        <taxon>Bacteroidota</taxon>
        <taxon>Bacteroidia</taxon>
        <taxon>Bacteroidales</taxon>
        <taxon>Rikenellaceae</taxon>
        <taxon>Alistipes</taxon>
    </lineage>
</organism>
<feature type="signal peptide" evidence="1">
    <location>
        <begin position="1"/>
        <end position="20"/>
    </location>
</feature>
<dbReference type="EMBL" id="VVXH01000003">
    <property type="protein sequence ID" value="KAA2379869.1"/>
    <property type="molecule type" value="Genomic_DNA"/>
</dbReference>
<evidence type="ECO:0000313" key="5">
    <source>
        <dbReference type="Proteomes" id="UP000322940"/>
    </source>
</evidence>
<dbReference type="AlphaFoldDB" id="A0A1Y3QRX2"/>
<dbReference type="Pfam" id="PF14903">
    <property type="entry name" value="WG_beta_rep"/>
    <property type="match status" value="1"/>
</dbReference>
<dbReference type="EMBL" id="NFHB01000008">
    <property type="protein sequence ID" value="OUN02374.1"/>
    <property type="molecule type" value="Genomic_DNA"/>
</dbReference>
<evidence type="ECO:0000313" key="2">
    <source>
        <dbReference type="EMBL" id="KAA2379869.1"/>
    </source>
</evidence>
<reference evidence="2 5" key="3">
    <citation type="journal article" date="2019" name="Nat. Med.">
        <title>A library of human gut bacterial isolates paired with longitudinal multiomics data enables mechanistic microbiome research.</title>
        <authorList>
            <person name="Poyet M."/>
            <person name="Groussin M."/>
            <person name="Gibbons S.M."/>
            <person name="Avila-Pacheco J."/>
            <person name="Jiang X."/>
            <person name="Kearney S.M."/>
            <person name="Perrotta A.R."/>
            <person name="Berdy B."/>
            <person name="Zhao S."/>
            <person name="Lieberman T.D."/>
            <person name="Swanson P.K."/>
            <person name="Smith M."/>
            <person name="Roesemann S."/>
            <person name="Alexander J.E."/>
            <person name="Rich S.A."/>
            <person name="Livny J."/>
            <person name="Vlamakis H."/>
            <person name="Clish C."/>
            <person name="Bullock K."/>
            <person name="Deik A."/>
            <person name="Scott J."/>
            <person name="Pierce K.A."/>
            <person name="Xavier R.J."/>
            <person name="Alm E.J."/>
        </authorList>
    </citation>
    <scope>NUCLEOTIDE SEQUENCE [LARGE SCALE GENOMIC DNA]</scope>
    <source>
        <strain evidence="2 5">BIOML-A266</strain>
    </source>
</reference>
<protein>
    <submittedName>
        <fullName evidence="2">WG repeat-containing protein</fullName>
    </submittedName>
</protein>
<dbReference type="InterPro" id="IPR032774">
    <property type="entry name" value="WG_beta_rep"/>
</dbReference>
<evidence type="ECO:0000313" key="4">
    <source>
        <dbReference type="Proteomes" id="UP000195772"/>
    </source>
</evidence>
<gene>
    <name evidence="3" type="ORF">B5G41_11920</name>
    <name evidence="2" type="ORF">F2Y10_03775</name>
</gene>
<evidence type="ECO:0000313" key="3">
    <source>
        <dbReference type="EMBL" id="OUN02374.1"/>
    </source>
</evidence>
<reference evidence="4" key="1">
    <citation type="submission" date="2017-04" db="EMBL/GenBank/DDBJ databases">
        <title>Function of individual gut microbiota members based on whole genome sequencing of pure cultures obtained from chicken caecum.</title>
        <authorList>
            <person name="Medvecky M."/>
            <person name="Cejkova D."/>
            <person name="Polansky O."/>
            <person name="Karasova D."/>
            <person name="Kubasova T."/>
            <person name="Cizek A."/>
            <person name="Rychlik I."/>
        </authorList>
    </citation>
    <scope>NUCLEOTIDE SEQUENCE [LARGE SCALE GENOMIC DNA]</scope>
    <source>
        <strain evidence="4">An90</strain>
    </source>
</reference>
<accession>A0A1Y3QRX2</accession>
<feature type="chain" id="PRO_5040575947" evidence="1">
    <location>
        <begin position="21"/>
        <end position="110"/>
    </location>
</feature>
<dbReference type="Proteomes" id="UP000322940">
    <property type="component" value="Unassembled WGS sequence"/>
</dbReference>
<evidence type="ECO:0000256" key="1">
    <source>
        <dbReference type="SAM" id="SignalP"/>
    </source>
</evidence>
<comment type="caution">
    <text evidence="3">The sequence shown here is derived from an EMBL/GenBank/DDBJ whole genome shotgun (WGS) entry which is preliminary data.</text>
</comment>
<name>A0A1Y3QRX2_9BACT</name>
<keyword evidence="1" id="KW-0732">Signal</keyword>